<evidence type="ECO:0000256" key="4">
    <source>
        <dbReference type="ARBA" id="ARBA00022801"/>
    </source>
</evidence>
<comment type="similarity">
    <text evidence="6">Belongs to the AB hydrolase superfamily. FaeA family.</text>
</comment>
<evidence type="ECO:0000313" key="11">
    <source>
        <dbReference type="Proteomes" id="UP000256690"/>
    </source>
</evidence>
<dbReference type="GO" id="GO:0006629">
    <property type="term" value="P:lipid metabolic process"/>
    <property type="evidence" value="ECO:0007669"/>
    <property type="project" value="InterPro"/>
</dbReference>
<feature type="chain" id="PRO_5017703595" description="feruloyl esterase" evidence="8">
    <location>
        <begin position="18"/>
        <end position="309"/>
    </location>
</feature>
<feature type="signal peptide" evidence="8">
    <location>
        <begin position="1"/>
        <end position="17"/>
    </location>
</feature>
<evidence type="ECO:0000259" key="9">
    <source>
        <dbReference type="Pfam" id="PF01764"/>
    </source>
</evidence>
<evidence type="ECO:0000256" key="1">
    <source>
        <dbReference type="ARBA" id="ARBA00013091"/>
    </source>
</evidence>
<evidence type="ECO:0000256" key="3">
    <source>
        <dbReference type="ARBA" id="ARBA00022729"/>
    </source>
</evidence>
<dbReference type="GeneID" id="38113274"/>
<keyword evidence="4" id="KW-0378">Hydrolase</keyword>
<dbReference type="CDD" id="cd00519">
    <property type="entry name" value="Lipase_3"/>
    <property type="match status" value="1"/>
</dbReference>
<name>A0A3D8SJ16_9EURO</name>
<accession>A0A3D8SJ16</accession>
<dbReference type="Gene3D" id="3.40.50.1820">
    <property type="entry name" value="alpha/beta hydrolase"/>
    <property type="match status" value="1"/>
</dbReference>
<feature type="domain" description="Fungal lipase-type" evidence="9">
    <location>
        <begin position="103"/>
        <end position="236"/>
    </location>
</feature>
<evidence type="ECO:0000256" key="6">
    <source>
        <dbReference type="ARBA" id="ARBA00037991"/>
    </source>
</evidence>
<dbReference type="Pfam" id="PF01764">
    <property type="entry name" value="Lipase_3"/>
    <property type="match status" value="1"/>
</dbReference>
<keyword evidence="11" id="KW-1185">Reference proteome</keyword>
<dbReference type="RefSeq" id="XP_026605786.1">
    <property type="nucleotide sequence ID" value="XM_026744920.1"/>
</dbReference>
<dbReference type="InterPro" id="IPR051299">
    <property type="entry name" value="AB_hydrolase_lip/est"/>
</dbReference>
<dbReference type="AlphaFoldDB" id="A0A3D8SJ16"/>
<dbReference type="STRING" id="1810919.A0A3D8SJ16"/>
<keyword evidence="3 8" id="KW-0732">Signal</keyword>
<reference evidence="10 11" key="1">
    <citation type="journal article" date="2018" name="IMA Fungus">
        <title>IMA Genome-F 9: Draft genome sequence of Annulohypoxylon stygium, Aspergillus mulundensis, Berkeleyomyces basicola (syn. Thielaviopsis basicola), Ceratocystis smalleyi, two Cercospora beticola strains, Coleophoma cylindrospora, Fusarium fracticaudum, Phialophora cf. hyalina, and Morchella septimelata.</title>
        <authorList>
            <person name="Wingfield B.D."/>
            <person name="Bills G.F."/>
            <person name="Dong Y."/>
            <person name="Huang W."/>
            <person name="Nel W.J."/>
            <person name="Swalarsk-Parry B.S."/>
            <person name="Vaghefi N."/>
            <person name="Wilken P.M."/>
            <person name="An Z."/>
            <person name="de Beer Z.W."/>
            <person name="De Vos L."/>
            <person name="Chen L."/>
            <person name="Duong T.A."/>
            <person name="Gao Y."/>
            <person name="Hammerbacher A."/>
            <person name="Kikkert J.R."/>
            <person name="Li Y."/>
            <person name="Li H."/>
            <person name="Li K."/>
            <person name="Li Q."/>
            <person name="Liu X."/>
            <person name="Ma X."/>
            <person name="Naidoo K."/>
            <person name="Pethybridge S.J."/>
            <person name="Sun J."/>
            <person name="Steenkamp E.T."/>
            <person name="van der Nest M.A."/>
            <person name="van Wyk S."/>
            <person name="Wingfield M.J."/>
            <person name="Xiong C."/>
            <person name="Yue Q."/>
            <person name="Zhang X."/>
        </authorList>
    </citation>
    <scope>NUCLEOTIDE SEQUENCE [LARGE SCALE GENOMIC DNA]</scope>
    <source>
        <strain evidence="10 11">DSM 5745</strain>
    </source>
</reference>
<dbReference type="OrthoDB" id="426718at2759"/>
<evidence type="ECO:0000313" key="10">
    <source>
        <dbReference type="EMBL" id="RDW86262.1"/>
    </source>
</evidence>
<proteinExistence type="inferred from homology"/>
<organism evidence="10 11">
    <name type="scientific">Aspergillus mulundensis</name>
    <dbReference type="NCBI Taxonomy" id="1810919"/>
    <lineage>
        <taxon>Eukaryota</taxon>
        <taxon>Fungi</taxon>
        <taxon>Dikarya</taxon>
        <taxon>Ascomycota</taxon>
        <taxon>Pezizomycotina</taxon>
        <taxon>Eurotiomycetes</taxon>
        <taxon>Eurotiomycetidae</taxon>
        <taxon>Eurotiales</taxon>
        <taxon>Aspergillaceae</taxon>
        <taxon>Aspergillus</taxon>
        <taxon>Aspergillus subgen. Nidulantes</taxon>
    </lineage>
</organism>
<dbReference type="SUPFAM" id="SSF53474">
    <property type="entry name" value="alpha/beta-Hydrolases"/>
    <property type="match status" value="1"/>
</dbReference>
<comment type="catalytic activity">
    <reaction evidence="5">
        <text>feruloyl-polysaccharide + H2O = ferulate + polysaccharide.</text>
        <dbReference type="EC" id="3.1.1.73"/>
    </reaction>
</comment>
<sequence length="309" mass="33577">MRLHLFVPFLLPVLGTALLLQALKEIPRALLTKFTLFSQYSAASTCRGNHNSTSVGSPVYCGVESCPLISAADTEILFGFSNIDPGDTAGYLAADHTNGLLIISFRHTMTMANVITDWTISQVDASAACSGCLAHKGYWSAAVAVGQVLKRPIRHAKARYPDYGLAVTGHSLGGALATLYAVSLRNEGYNADFYTFGAPSIGNYVFAEFITNMSDSDRGRNYRITHLNDEVPKVLYRTSRAPALNLVVAEYSQSGPEYWITSAFEEPVTTADIQVLEGVNNEGGNLGRELGSLRDHLWYFGPTSFCLMP</sequence>
<evidence type="ECO:0000256" key="5">
    <source>
        <dbReference type="ARBA" id="ARBA00034075"/>
    </source>
</evidence>
<protein>
    <recommendedName>
        <fullName evidence="1">feruloyl esterase</fullName>
        <ecNumber evidence="1">3.1.1.73</ecNumber>
    </recommendedName>
    <alternativeName>
        <fullName evidence="7">Ferulic acid esterase A</fullName>
    </alternativeName>
</protein>
<evidence type="ECO:0000256" key="7">
    <source>
        <dbReference type="ARBA" id="ARBA00041313"/>
    </source>
</evidence>
<gene>
    <name evidence="10" type="ORF">DSM5745_02904</name>
</gene>
<dbReference type="PANTHER" id="PTHR46640:SF1">
    <property type="entry name" value="FUNGAL LIPASE-LIKE DOMAIN-CONTAINING PROTEIN-RELATED"/>
    <property type="match status" value="1"/>
</dbReference>
<evidence type="ECO:0000256" key="2">
    <source>
        <dbReference type="ARBA" id="ARBA00022487"/>
    </source>
</evidence>
<dbReference type="Proteomes" id="UP000256690">
    <property type="component" value="Unassembled WGS sequence"/>
</dbReference>
<dbReference type="InterPro" id="IPR002921">
    <property type="entry name" value="Fungal_lipase-type"/>
</dbReference>
<evidence type="ECO:0000256" key="8">
    <source>
        <dbReference type="SAM" id="SignalP"/>
    </source>
</evidence>
<dbReference type="InterPro" id="IPR029058">
    <property type="entry name" value="AB_hydrolase_fold"/>
</dbReference>
<comment type="caution">
    <text evidence="10">The sequence shown here is derived from an EMBL/GenBank/DDBJ whole genome shotgun (WGS) entry which is preliminary data.</text>
</comment>
<dbReference type="EC" id="3.1.1.73" evidence="1"/>
<dbReference type="GO" id="GO:0030600">
    <property type="term" value="F:feruloyl esterase activity"/>
    <property type="evidence" value="ECO:0007669"/>
    <property type="project" value="UniProtKB-EC"/>
</dbReference>
<dbReference type="EMBL" id="PVWQ01000003">
    <property type="protein sequence ID" value="RDW86262.1"/>
    <property type="molecule type" value="Genomic_DNA"/>
</dbReference>
<keyword evidence="2" id="KW-0719">Serine esterase</keyword>
<dbReference type="PANTHER" id="PTHR46640">
    <property type="entry name" value="TRIACYLGLYCEROL LIPASE, PUTATIVE (AFU_ORTHOLOGUE AFUA_6G06510)-RELATED"/>
    <property type="match status" value="1"/>
</dbReference>